<dbReference type="Pfam" id="PF23036">
    <property type="entry name" value="TRAPPC10_1st"/>
    <property type="match status" value="1"/>
</dbReference>
<evidence type="ECO:0000313" key="8">
    <source>
        <dbReference type="Proteomes" id="UP000284706"/>
    </source>
</evidence>
<dbReference type="InterPro" id="IPR045126">
    <property type="entry name" value="TRAPPC10/Trs130"/>
</dbReference>
<dbReference type="GO" id="GO:0034498">
    <property type="term" value="P:early endosome to Golgi transport"/>
    <property type="evidence" value="ECO:0007669"/>
    <property type="project" value="TreeGrafter"/>
</dbReference>
<dbReference type="GO" id="GO:0006891">
    <property type="term" value="P:intra-Golgi vesicle-mediated transport"/>
    <property type="evidence" value="ECO:0007669"/>
    <property type="project" value="TreeGrafter"/>
</dbReference>
<dbReference type="STRING" id="231916.A0A409YLI7"/>
<reference evidence="7 8" key="1">
    <citation type="journal article" date="2018" name="Evol. Lett.">
        <title>Horizontal gene cluster transfer increased hallucinogenic mushroom diversity.</title>
        <authorList>
            <person name="Reynolds H.T."/>
            <person name="Vijayakumar V."/>
            <person name="Gluck-Thaler E."/>
            <person name="Korotkin H.B."/>
            <person name="Matheny P.B."/>
            <person name="Slot J.C."/>
        </authorList>
    </citation>
    <scope>NUCLEOTIDE SEQUENCE [LARGE SCALE GENOMIC DNA]</scope>
    <source>
        <strain evidence="7 8">SRW20</strain>
    </source>
</reference>
<dbReference type="GO" id="GO:1990071">
    <property type="term" value="C:TRAPPII protein complex"/>
    <property type="evidence" value="ECO:0007669"/>
    <property type="project" value="InterPro"/>
</dbReference>
<evidence type="ECO:0000256" key="2">
    <source>
        <dbReference type="ARBA" id="ARBA00022448"/>
    </source>
</evidence>
<dbReference type="GO" id="GO:0005829">
    <property type="term" value="C:cytosol"/>
    <property type="evidence" value="ECO:0007669"/>
    <property type="project" value="GOC"/>
</dbReference>
<dbReference type="InterPro" id="IPR022233">
    <property type="entry name" value="TRAPPC10/Trs130_C"/>
</dbReference>
<evidence type="ECO:0000313" key="7">
    <source>
        <dbReference type="EMBL" id="PPR03937.1"/>
    </source>
</evidence>
<evidence type="ECO:0000256" key="3">
    <source>
        <dbReference type="ARBA" id="ARBA00023034"/>
    </source>
</evidence>
<organism evidence="7 8">
    <name type="scientific">Gymnopilus dilepis</name>
    <dbReference type="NCBI Taxonomy" id="231916"/>
    <lineage>
        <taxon>Eukaryota</taxon>
        <taxon>Fungi</taxon>
        <taxon>Dikarya</taxon>
        <taxon>Basidiomycota</taxon>
        <taxon>Agaricomycotina</taxon>
        <taxon>Agaricomycetes</taxon>
        <taxon>Agaricomycetidae</taxon>
        <taxon>Agaricales</taxon>
        <taxon>Agaricineae</taxon>
        <taxon>Hymenogastraceae</taxon>
        <taxon>Gymnopilus</taxon>
    </lineage>
</organism>
<evidence type="ECO:0008006" key="9">
    <source>
        <dbReference type="Google" id="ProtNLM"/>
    </source>
</evidence>
<name>A0A409YLI7_9AGAR</name>
<evidence type="ECO:0000256" key="1">
    <source>
        <dbReference type="ARBA" id="ARBA00004555"/>
    </source>
</evidence>
<protein>
    <recommendedName>
        <fullName evidence="9">Trafficking protein particle complex subunit 11 domain-containing protein</fullName>
    </recommendedName>
</protein>
<accession>A0A409YLI7</accession>
<proteinExistence type="predicted"/>
<sequence>MASSSSTQRVLVSYTAPPLFLASPNWNKVHAALLAQLPLRNIHWKSISSGSVKTIQELDVSLVPFESLRDEHTQVPVTVLEKPLLHVYIVHCEDSDQETYRTTLRKLLKDWHTSVTSRKNQEWLILQITRSDPSKQAGGNFFQMKGSVLDKLKTDFNSDKRDRVVQINWVSGNDNPLVWAEFVNKMKEGLVSAFDAAIEARQEEVKRSDNQQAMPGWNFCTFFILKESLAASFEGMNLFEEALMPYDELEALFYKVSKEKNMSWFGSLIQPNPQEGTGPLLSLTRKPYRDLILANTISVFDFRIYLLARQCQLLAKMGRLSEVTTKVGYFLGAFGRRLREVESTLPPLFIESWIYSSALSTVEQISTWTTSLKIDTSKVGSANAGKAELLDLARSQLDVVGIIAGHLPRAPPFSISLTSSHDLPPDTPLRFSDDSLNAAVKATETFYKLYVAVTNRAIDLYAKSGRRKFALKLHGNLAALEFHRGNLSAALNTFTSLPAHYAPHMWTSLESFMLSRALDTHTNLDMPKNVEWIHIVLSFLKTYVEHPDTEMLIHEADKLDYVTRLVDSLRSSVDVLENDLAHPDHPCMSIKVSEHAKLAETRDGSYLDVVVTNNLPCAFPIDEISATVTGRDSEKFRYAAPVPSGCPPGKSTFTLFCTTSKSGTFLLESTEVRSAHLLLQWNHRKTSNKPSQTPSLIRIPHDPLALNVRISQSNRIELGKPQSLMVVLSSGRNQIEKLTVKLTSPSVTFRCQEAVLSDDQDVDTFNVAEGSVDIEDLEDDTDISFLVPHSDASALTAMKVNLEVEYATVDEPDINRIAHFSRVLITTLPISVNVEDFFRGTRLISKFTVSTTSHQHVRIADASLDLPPDGLDGVTIQPAVKKRRVVTVTPMLPANFLFSLDSSKGPVRESLTLNIKYRMLREEVESIIESQVRAIIEEKESSSHHRITVVSRLVDALESDAAWVEMYGITGELNVPELRKKEELSEEVAELLKEARKRLADHRHPESPVGFWREIKIPVDVPFMNVVAAASIRIISTPFAKESDGHGVPSLYAGQPISANLTIHTSFHWGSTPNDANKGYLLRFNIEEMVREWLVSGPKRGDFIAKDGATHVVPITLIALHHGEFSLPKVSVTALPMAGTVTMGSMAVPSIETYQAHGAEKVLVLPRGGRTTFVVGMGSG</sequence>
<feature type="domain" description="DUF7077" evidence="6">
    <location>
        <begin position="705"/>
        <end position="810"/>
    </location>
</feature>
<dbReference type="OrthoDB" id="10256906at2759"/>
<dbReference type="AlphaFoldDB" id="A0A409YLI7"/>
<comment type="subcellular location">
    <subcellularLocation>
        <location evidence="1">Golgi apparatus</location>
    </subcellularLocation>
</comment>
<dbReference type="Pfam" id="PF23274">
    <property type="entry name" value="DUF7077"/>
    <property type="match status" value="1"/>
</dbReference>
<evidence type="ECO:0000259" key="4">
    <source>
        <dbReference type="Pfam" id="PF12584"/>
    </source>
</evidence>
<dbReference type="Proteomes" id="UP000284706">
    <property type="component" value="Unassembled WGS sequence"/>
</dbReference>
<gene>
    <name evidence="7" type="ORF">CVT26_001142</name>
</gene>
<keyword evidence="2" id="KW-0813">Transport</keyword>
<dbReference type="PANTHER" id="PTHR13251:SF3">
    <property type="entry name" value="TRAFFICKING PROTEIN PARTICLE COMPLEX SUBUNIT 10"/>
    <property type="match status" value="1"/>
</dbReference>
<dbReference type="Pfam" id="PF12584">
    <property type="entry name" value="TRAPPC10"/>
    <property type="match status" value="1"/>
</dbReference>
<comment type="caution">
    <text evidence="7">The sequence shown here is derived from an EMBL/GenBank/DDBJ whole genome shotgun (WGS) entry which is preliminary data.</text>
</comment>
<feature type="domain" description="TRAPPC10/Trs130 N-terminal" evidence="5">
    <location>
        <begin position="24"/>
        <end position="323"/>
    </location>
</feature>
<feature type="domain" description="TRAPPC10/Trs130 C-terminal" evidence="4">
    <location>
        <begin position="1018"/>
        <end position="1165"/>
    </location>
</feature>
<dbReference type="EMBL" id="NHYE01000687">
    <property type="protein sequence ID" value="PPR03937.1"/>
    <property type="molecule type" value="Genomic_DNA"/>
</dbReference>
<keyword evidence="8" id="KW-1185">Reference proteome</keyword>
<evidence type="ECO:0000259" key="6">
    <source>
        <dbReference type="Pfam" id="PF23274"/>
    </source>
</evidence>
<dbReference type="InterPro" id="IPR055505">
    <property type="entry name" value="DUF7077"/>
</dbReference>
<keyword evidence="3" id="KW-0333">Golgi apparatus</keyword>
<dbReference type="InterPro" id="IPR056913">
    <property type="entry name" value="TRAPPC10/Trs130_N"/>
</dbReference>
<evidence type="ECO:0000259" key="5">
    <source>
        <dbReference type="Pfam" id="PF23036"/>
    </source>
</evidence>
<dbReference type="PANTHER" id="PTHR13251">
    <property type="entry name" value="EPILEPSY HOLOPROSENCEPHALY CANDIDATE 1/TMEM1"/>
    <property type="match status" value="1"/>
</dbReference>
<dbReference type="InParanoid" id="A0A409YLI7"/>